<protein>
    <submittedName>
        <fullName evidence="1">Uncharacterized protein</fullName>
    </submittedName>
</protein>
<dbReference type="EMBL" id="CP015588">
    <property type="protein sequence ID" value="APY88220.1"/>
    <property type="molecule type" value="Genomic_DNA"/>
</dbReference>
<name>A0ABM6GVZ6_9ACTN</name>
<gene>
    <name evidence="1" type="ORF">A7J05_23255</name>
</gene>
<evidence type="ECO:0000313" key="1">
    <source>
        <dbReference type="EMBL" id="APY88220.1"/>
    </source>
</evidence>
<sequence>MSRHTRVDHAKAAARLMQAPGQWLPVGEYRNSFTASTTASMIRRPGQTNPSGRHYQPAGAYDARIVLTDDGARIEARYRGADLAPLVPARPRGGRQVRPSSDAERVLGQIERGEVRAGADAAREIAARAEAAYGDVWKPNTVRGLPTAQASTTAEVEAA</sequence>
<evidence type="ECO:0000313" key="2">
    <source>
        <dbReference type="Proteomes" id="UP000187191"/>
    </source>
</evidence>
<reference evidence="1 2" key="1">
    <citation type="submission" date="2016-05" db="EMBL/GenBank/DDBJ databases">
        <authorList>
            <person name="Gu J."/>
        </authorList>
    </citation>
    <scope>NUCLEOTIDE SEQUENCE [LARGE SCALE GENOMIC DNA]</scope>
    <source>
        <strain evidence="1 2">ACCC40021</strain>
    </source>
</reference>
<dbReference type="RefSeq" id="WP_076686203.1">
    <property type="nucleotide sequence ID" value="NZ_CP015588.1"/>
</dbReference>
<keyword evidence="2" id="KW-1185">Reference proteome</keyword>
<organism evidence="1 2">
    <name type="scientific">Streptomyces alfalfae</name>
    <dbReference type="NCBI Taxonomy" id="1642299"/>
    <lineage>
        <taxon>Bacteria</taxon>
        <taxon>Bacillati</taxon>
        <taxon>Actinomycetota</taxon>
        <taxon>Actinomycetes</taxon>
        <taxon>Kitasatosporales</taxon>
        <taxon>Streptomycetaceae</taxon>
        <taxon>Streptomyces</taxon>
    </lineage>
</organism>
<dbReference type="Proteomes" id="UP000187191">
    <property type="component" value="Chromosome"/>
</dbReference>
<proteinExistence type="predicted"/>
<accession>A0ABM6GVZ6</accession>